<organism evidence="2 3">
    <name type="scientific">Dreissena polymorpha</name>
    <name type="common">Zebra mussel</name>
    <name type="synonym">Mytilus polymorpha</name>
    <dbReference type="NCBI Taxonomy" id="45954"/>
    <lineage>
        <taxon>Eukaryota</taxon>
        <taxon>Metazoa</taxon>
        <taxon>Spiralia</taxon>
        <taxon>Lophotrochozoa</taxon>
        <taxon>Mollusca</taxon>
        <taxon>Bivalvia</taxon>
        <taxon>Autobranchia</taxon>
        <taxon>Heteroconchia</taxon>
        <taxon>Euheterodonta</taxon>
        <taxon>Imparidentia</taxon>
        <taxon>Neoheterodontei</taxon>
        <taxon>Myida</taxon>
        <taxon>Dreissenoidea</taxon>
        <taxon>Dreissenidae</taxon>
        <taxon>Dreissena</taxon>
    </lineage>
</organism>
<dbReference type="Proteomes" id="UP000828390">
    <property type="component" value="Unassembled WGS sequence"/>
</dbReference>
<dbReference type="EMBL" id="JAIWYP010000011">
    <property type="protein sequence ID" value="KAH3740088.1"/>
    <property type="molecule type" value="Genomic_DNA"/>
</dbReference>
<evidence type="ECO:0000313" key="2">
    <source>
        <dbReference type="EMBL" id="KAH3740088.1"/>
    </source>
</evidence>
<keyword evidence="3" id="KW-1185">Reference proteome</keyword>
<evidence type="ECO:0000259" key="1">
    <source>
        <dbReference type="Pfam" id="PF20231"/>
    </source>
</evidence>
<reference evidence="2" key="1">
    <citation type="journal article" date="2019" name="bioRxiv">
        <title>The Genome of the Zebra Mussel, Dreissena polymorpha: A Resource for Invasive Species Research.</title>
        <authorList>
            <person name="McCartney M.A."/>
            <person name="Auch B."/>
            <person name="Kono T."/>
            <person name="Mallez S."/>
            <person name="Zhang Y."/>
            <person name="Obille A."/>
            <person name="Becker A."/>
            <person name="Abrahante J.E."/>
            <person name="Garbe J."/>
            <person name="Badalamenti J.P."/>
            <person name="Herman A."/>
            <person name="Mangelson H."/>
            <person name="Liachko I."/>
            <person name="Sullivan S."/>
            <person name="Sone E.D."/>
            <person name="Koren S."/>
            <person name="Silverstein K.A.T."/>
            <person name="Beckman K.B."/>
            <person name="Gohl D.M."/>
        </authorList>
    </citation>
    <scope>NUCLEOTIDE SEQUENCE</scope>
    <source>
        <strain evidence="2">Duluth1</strain>
        <tissue evidence="2">Whole animal</tissue>
    </source>
</reference>
<name>A0A9D4DA92_DREPO</name>
<dbReference type="Pfam" id="PF20231">
    <property type="entry name" value="DUF6589"/>
    <property type="match status" value="1"/>
</dbReference>
<gene>
    <name evidence="2" type="ORF">DPMN_046783</name>
</gene>
<accession>A0A9D4DA92</accession>
<dbReference type="AlphaFoldDB" id="A0A9D4DA92"/>
<comment type="caution">
    <text evidence="2">The sequence shown here is derived from an EMBL/GenBank/DDBJ whole genome shotgun (WGS) entry which is preliminary data.</text>
</comment>
<reference evidence="2" key="2">
    <citation type="submission" date="2020-11" db="EMBL/GenBank/DDBJ databases">
        <authorList>
            <person name="McCartney M.A."/>
            <person name="Auch B."/>
            <person name="Kono T."/>
            <person name="Mallez S."/>
            <person name="Becker A."/>
            <person name="Gohl D.M."/>
            <person name="Silverstein K.A.T."/>
            <person name="Koren S."/>
            <person name="Bechman K.B."/>
            <person name="Herman A."/>
            <person name="Abrahante J.E."/>
            <person name="Garbe J."/>
        </authorList>
    </citation>
    <scope>NUCLEOTIDE SEQUENCE</scope>
    <source>
        <strain evidence="2">Duluth1</strain>
        <tissue evidence="2">Whole animal</tissue>
    </source>
</reference>
<dbReference type="InterPro" id="IPR046496">
    <property type="entry name" value="DUF6589"/>
</dbReference>
<sequence length="99" mass="11005">MVQRIVTAYMSLFQPLEDNGIKSTKHAFHAESCEKSELFNIGVLDENPSSISGVIKILEGLQKYVPLKEDGDPFRIITWGDGLSCERYVDAQNAQANTS</sequence>
<proteinExistence type="predicted"/>
<evidence type="ECO:0000313" key="3">
    <source>
        <dbReference type="Proteomes" id="UP000828390"/>
    </source>
</evidence>
<feature type="domain" description="DUF6589" evidence="1">
    <location>
        <begin position="8"/>
        <end position="97"/>
    </location>
</feature>
<protein>
    <recommendedName>
        <fullName evidence="1">DUF6589 domain-containing protein</fullName>
    </recommendedName>
</protein>